<evidence type="ECO:0000313" key="5">
    <source>
        <dbReference type="Proteomes" id="UP000051412"/>
    </source>
</evidence>
<evidence type="ECO:0000259" key="3">
    <source>
        <dbReference type="Pfam" id="PF04073"/>
    </source>
</evidence>
<keyword evidence="2" id="KW-0648">Protein biosynthesis</keyword>
<keyword evidence="4" id="KW-0436">Ligase</keyword>
<reference evidence="4 5" key="1">
    <citation type="journal article" date="2015" name="Genome Announc.">
        <title>Expanding the biotechnology potential of lactobacilli through comparative genomics of 213 strains and associated genera.</title>
        <authorList>
            <person name="Sun Z."/>
            <person name="Harris H.M."/>
            <person name="McCann A."/>
            <person name="Guo C."/>
            <person name="Argimon S."/>
            <person name="Zhang W."/>
            <person name="Yang X."/>
            <person name="Jeffery I.B."/>
            <person name="Cooney J.C."/>
            <person name="Kagawa T.F."/>
            <person name="Liu W."/>
            <person name="Song Y."/>
            <person name="Salvetti E."/>
            <person name="Wrobel A."/>
            <person name="Rasinkangas P."/>
            <person name="Parkhill J."/>
            <person name="Rea M.C."/>
            <person name="O'Sullivan O."/>
            <person name="Ritari J."/>
            <person name="Douillard F.P."/>
            <person name="Paul Ross R."/>
            <person name="Yang R."/>
            <person name="Briner A.E."/>
            <person name="Felis G.E."/>
            <person name="de Vos W.M."/>
            <person name="Barrangou R."/>
            <person name="Klaenhammer T.R."/>
            <person name="Caufield P.W."/>
            <person name="Cui Y."/>
            <person name="Zhang H."/>
            <person name="O'Toole P.W."/>
        </authorList>
    </citation>
    <scope>NUCLEOTIDE SEQUENCE [LARGE SCALE GENOMIC DNA]</scope>
    <source>
        <strain evidence="4 5">DSM 6035</strain>
    </source>
</reference>
<dbReference type="PANTHER" id="PTHR31423:SF3">
    <property type="entry name" value="PROLYL-TRNA SYNTHETASE ASSOCIATED DOMAIN-CONTAINING PROTEIN 1-RELATED"/>
    <property type="match status" value="1"/>
</dbReference>
<dbReference type="GO" id="GO:0004812">
    <property type="term" value="F:aminoacyl-tRNA ligase activity"/>
    <property type="evidence" value="ECO:0007669"/>
    <property type="project" value="UniProtKB-KW"/>
</dbReference>
<dbReference type="Gene3D" id="3.90.960.10">
    <property type="entry name" value="YbaK/aminoacyl-tRNA synthetase-associated domain"/>
    <property type="match status" value="1"/>
</dbReference>
<keyword evidence="4" id="KW-0030">Aminoacyl-tRNA synthetase</keyword>
<dbReference type="GO" id="GO:0002161">
    <property type="term" value="F:aminoacyl-tRNA deacylase activity"/>
    <property type="evidence" value="ECO:0007669"/>
    <property type="project" value="InterPro"/>
</dbReference>
<protein>
    <submittedName>
        <fullName evidence="4">YbaK prolyl-tRNA synthetase domain protein</fullName>
    </submittedName>
</protein>
<dbReference type="PATRIC" id="fig|1423782.4.peg.1561"/>
<gene>
    <name evidence="4" type="ORF">FD32_GL001503</name>
</gene>
<dbReference type="SUPFAM" id="SSF55826">
    <property type="entry name" value="YbaK/ProRS associated domain"/>
    <property type="match status" value="1"/>
</dbReference>
<comment type="caution">
    <text evidence="4">The sequence shown here is derived from an EMBL/GenBank/DDBJ whole genome shotgun (WGS) entry which is preliminary data.</text>
</comment>
<dbReference type="InterPro" id="IPR040285">
    <property type="entry name" value="ProX/PRXD1"/>
</dbReference>
<evidence type="ECO:0000256" key="1">
    <source>
        <dbReference type="ARBA" id="ARBA00010201"/>
    </source>
</evidence>
<feature type="domain" description="YbaK/aminoacyl-tRNA synthetase-associated" evidence="3">
    <location>
        <begin position="24"/>
        <end position="149"/>
    </location>
</feature>
<dbReference type="AlphaFoldDB" id="A0A0R1XVD3"/>
<name>A0A0R1XVD3_9LACO</name>
<dbReference type="STRING" id="1423782.FD32_GL001503"/>
<evidence type="ECO:0000313" key="4">
    <source>
        <dbReference type="EMBL" id="KRM30739.1"/>
    </source>
</evidence>
<dbReference type="GO" id="GO:0006412">
    <property type="term" value="P:translation"/>
    <property type="evidence" value="ECO:0007669"/>
    <property type="project" value="UniProtKB-KW"/>
</dbReference>
<comment type="similarity">
    <text evidence="1">Belongs to the PRORSD1 family.</text>
</comment>
<dbReference type="PANTHER" id="PTHR31423">
    <property type="entry name" value="YBAK DOMAIN-CONTAINING PROTEIN"/>
    <property type="match status" value="1"/>
</dbReference>
<organism evidence="4 5">
    <name type="scientific">Limosilactobacillus panis DSM 6035</name>
    <dbReference type="NCBI Taxonomy" id="1423782"/>
    <lineage>
        <taxon>Bacteria</taxon>
        <taxon>Bacillati</taxon>
        <taxon>Bacillota</taxon>
        <taxon>Bacilli</taxon>
        <taxon>Lactobacillales</taxon>
        <taxon>Lactobacillaceae</taxon>
        <taxon>Limosilactobacillus</taxon>
    </lineage>
</organism>
<dbReference type="OrthoDB" id="9798587at2"/>
<dbReference type="Pfam" id="PF04073">
    <property type="entry name" value="tRNA_edit"/>
    <property type="match status" value="1"/>
</dbReference>
<dbReference type="InterPro" id="IPR007214">
    <property type="entry name" value="YbaK/aa-tRNA-synth-assoc-dom"/>
</dbReference>
<evidence type="ECO:0000256" key="2">
    <source>
        <dbReference type="ARBA" id="ARBA00022917"/>
    </source>
</evidence>
<dbReference type="InterPro" id="IPR036754">
    <property type="entry name" value="YbaK/aa-tRNA-synt-asso_dom_sf"/>
</dbReference>
<proteinExistence type="inferred from homology"/>
<dbReference type="EMBL" id="AZGM01000004">
    <property type="protein sequence ID" value="KRM30739.1"/>
    <property type="molecule type" value="Genomic_DNA"/>
</dbReference>
<keyword evidence="5" id="KW-1185">Reference proteome</keyword>
<accession>A0A0R1XVD3</accession>
<sequence length="162" mass="18558">MNNPSEEVLNLLNQHHIDYQLINHPPVYTAEAADKIYINCHFGRAKNLFLHGKHHFYLVTFHDDHQLDLRALRKALHTSRLSFVSRDDLPKYLGIRSGAVSPLNLINDKSHDIVLVFDRNLIHSGLPIGCHPNDNTKTVVIPVDRLLKLVKEWGNPVQILDL</sequence>
<dbReference type="Proteomes" id="UP000051412">
    <property type="component" value="Unassembled WGS sequence"/>
</dbReference>
<dbReference type="RefSeq" id="WP_047770121.1">
    <property type="nucleotide sequence ID" value="NZ_AZGM01000004.1"/>
</dbReference>